<evidence type="ECO:0000313" key="2">
    <source>
        <dbReference type="EMBL" id="EXC31815.1"/>
    </source>
</evidence>
<dbReference type="AlphaFoldDB" id="W9SJK4"/>
<dbReference type="EMBL" id="KE346271">
    <property type="protein sequence ID" value="EXC31815.1"/>
    <property type="molecule type" value="Genomic_DNA"/>
</dbReference>
<gene>
    <name evidence="2" type="ORF">L484_020642</name>
</gene>
<feature type="region of interest" description="Disordered" evidence="1">
    <location>
        <begin position="1"/>
        <end position="111"/>
    </location>
</feature>
<feature type="compositionally biased region" description="Polar residues" evidence="1">
    <location>
        <begin position="65"/>
        <end position="74"/>
    </location>
</feature>
<accession>W9SJK4</accession>
<reference evidence="3" key="1">
    <citation type="submission" date="2013-01" db="EMBL/GenBank/DDBJ databases">
        <title>Draft Genome Sequence of a Mulberry Tree, Morus notabilis C.K. Schneid.</title>
        <authorList>
            <person name="He N."/>
            <person name="Zhao S."/>
        </authorList>
    </citation>
    <scope>NUCLEOTIDE SEQUENCE</scope>
</reference>
<dbReference type="Proteomes" id="UP000030645">
    <property type="component" value="Unassembled WGS sequence"/>
</dbReference>
<proteinExistence type="predicted"/>
<evidence type="ECO:0000313" key="3">
    <source>
        <dbReference type="Proteomes" id="UP000030645"/>
    </source>
</evidence>
<protein>
    <submittedName>
        <fullName evidence="2">Uncharacterized protein</fullName>
    </submittedName>
</protein>
<evidence type="ECO:0000256" key="1">
    <source>
        <dbReference type="SAM" id="MobiDB-lite"/>
    </source>
</evidence>
<sequence>MSTCPSKLINGPNLAIPTARLEVPPTTYNRQHKPNHNHDWIPQHRQQANGGQNRPKGSRSEHHPTTLSHRNPTQPDLRLDRQRRKSLSQLCTRSPIPAKLHSPGDTNLGTT</sequence>
<keyword evidence="3" id="KW-1185">Reference proteome</keyword>
<organism evidence="2 3">
    <name type="scientific">Morus notabilis</name>
    <dbReference type="NCBI Taxonomy" id="981085"/>
    <lineage>
        <taxon>Eukaryota</taxon>
        <taxon>Viridiplantae</taxon>
        <taxon>Streptophyta</taxon>
        <taxon>Embryophyta</taxon>
        <taxon>Tracheophyta</taxon>
        <taxon>Spermatophyta</taxon>
        <taxon>Magnoliopsida</taxon>
        <taxon>eudicotyledons</taxon>
        <taxon>Gunneridae</taxon>
        <taxon>Pentapetalae</taxon>
        <taxon>rosids</taxon>
        <taxon>fabids</taxon>
        <taxon>Rosales</taxon>
        <taxon>Moraceae</taxon>
        <taxon>Moreae</taxon>
        <taxon>Morus</taxon>
    </lineage>
</organism>
<name>W9SJK4_9ROSA</name>